<dbReference type="PANTHER" id="PTHR43245">
    <property type="entry name" value="BIFUNCTIONAL POLYMYXIN RESISTANCE PROTEIN ARNA"/>
    <property type="match status" value="1"/>
</dbReference>
<comment type="caution">
    <text evidence="2">The sequence shown here is derived from an EMBL/GenBank/DDBJ whole genome shotgun (WGS) entry which is preliminary data.</text>
</comment>
<evidence type="ECO:0000259" key="1">
    <source>
        <dbReference type="Pfam" id="PF01370"/>
    </source>
</evidence>
<dbReference type="SUPFAM" id="SSF51735">
    <property type="entry name" value="NAD(P)-binding Rossmann-fold domains"/>
    <property type="match status" value="1"/>
</dbReference>
<evidence type="ECO:0000313" key="3">
    <source>
        <dbReference type="Proteomes" id="UP000323426"/>
    </source>
</evidence>
<dbReference type="InterPro" id="IPR050177">
    <property type="entry name" value="Lipid_A_modif_metabolic_enz"/>
</dbReference>
<accession>A0A5M6DBS9</accession>
<dbReference type="EMBL" id="VWSF01000009">
    <property type="protein sequence ID" value="KAA5545001.1"/>
    <property type="molecule type" value="Genomic_DNA"/>
</dbReference>
<protein>
    <submittedName>
        <fullName evidence="2">NAD(P)-dependent oxidoreductase</fullName>
    </submittedName>
</protein>
<proteinExistence type="predicted"/>
<dbReference type="PANTHER" id="PTHR43245:SF51">
    <property type="entry name" value="SHORT CHAIN DEHYDROGENASE_REDUCTASE FAMILY 42E, MEMBER 2"/>
    <property type="match status" value="1"/>
</dbReference>
<gene>
    <name evidence="2" type="ORF">F0145_13175</name>
</gene>
<dbReference type="Gene3D" id="3.40.50.720">
    <property type="entry name" value="NAD(P)-binding Rossmann-like Domain"/>
    <property type="match status" value="1"/>
</dbReference>
<dbReference type="Pfam" id="PF01370">
    <property type="entry name" value="Epimerase"/>
    <property type="match status" value="1"/>
</dbReference>
<dbReference type="InterPro" id="IPR036291">
    <property type="entry name" value="NAD(P)-bd_dom_sf"/>
</dbReference>
<keyword evidence="3" id="KW-1185">Reference proteome</keyword>
<dbReference type="Proteomes" id="UP000323426">
    <property type="component" value="Unassembled WGS sequence"/>
</dbReference>
<organism evidence="2 3">
    <name type="scientific">Adhaeribacter rhizoryzae</name>
    <dbReference type="NCBI Taxonomy" id="2607907"/>
    <lineage>
        <taxon>Bacteria</taxon>
        <taxon>Pseudomonadati</taxon>
        <taxon>Bacteroidota</taxon>
        <taxon>Cytophagia</taxon>
        <taxon>Cytophagales</taxon>
        <taxon>Hymenobacteraceae</taxon>
        <taxon>Adhaeribacter</taxon>
    </lineage>
</organism>
<dbReference type="AlphaFoldDB" id="A0A5M6DBS9"/>
<name>A0A5M6DBS9_9BACT</name>
<feature type="domain" description="NAD-dependent epimerase/dehydratase" evidence="1">
    <location>
        <begin position="3"/>
        <end position="220"/>
    </location>
</feature>
<sequence length="340" mass="37254">MKIVITGANGFVGAALCRYFYEQGHTILAVGRQAKSHPNLAAVAEYLPADITQSLPPFRADVCIHAAALASDTATYQDLHQHNVIGTRQVLAAARHCEYFVQISSSSVYQFGQVPAKETSATLAANLSPYGKTKLLADNLVAENIRAGQKRIVLRPRAIYGIGDRVLLPRLLGMVKRNIVVHPVPAQISTSLTHVDNIAYAINLFLRQTSQPALQIYNVADAPVYNLRQSILQLLAAVYQQELKVCSIPVSLLKLLADLNKIVPFSAKLNPLVLNTLTQNAVLDISAIRENLGYQPQNDFKSVYPQIAAWLRGVGGLNYYLNNLAQMPWEIGEKFAVKAS</sequence>
<dbReference type="InterPro" id="IPR001509">
    <property type="entry name" value="Epimerase_deHydtase"/>
</dbReference>
<reference evidence="2 3" key="1">
    <citation type="submission" date="2019-09" db="EMBL/GenBank/DDBJ databases">
        <title>Genome sequence and assembly of Adhaeribacter sp.</title>
        <authorList>
            <person name="Chhetri G."/>
        </authorList>
    </citation>
    <scope>NUCLEOTIDE SEQUENCE [LARGE SCALE GENOMIC DNA]</scope>
    <source>
        <strain evidence="2 3">DK36</strain>
    </source>
</reference>
<dbReference type="RefSeq" id="WP_150088884.1">
    <property type="nucleotide sequence ID" value="NZ_VWSF01000009.1"/>
</dbReference>
<evidence type="ECO:0000313" key="2">
    <source>
        <dbReference type="EMBL" id="KAA5545001.1"/>
    </source>
</evidence>